<dbReference type="InterPro" id="IPR015269">
    <property type="entry name" value="UPF0029_Impact_C"/>
</dbReference>
<protein>
    <submittedName>
        <fullName evidence="2">DUF1949 domain-containing protein</fullName>
    </submittedName>
</protein>
<dbReference type="RefSeq" id="WP_210851562.1">
    <property type="nucleotide sequence ID" value="NZ_JAGQDD010000001.1"/>
</dbReference>
<dbReference type="SUPFAM" id="SSF54980">
    <property type="entry name" value="EF-G C-terminal domain-like"/>
    <property type="match status" value="1"/>
</dbReference>
<dbReference type="AlphaFoldDB" id="A0A941BDV6"/>
<gene>
    <name evidence="2" type="ORF">KAK03_02365</name>
</gene>
<evidence type="ECO:0000313" key="2">
    <source>
        <dbReference type="EMBL" id="MBQ0929312.1"/>
    </source>
</evidence>
<dbReference type="GO" id="GO:0032561">
    <property type="term" value="F:guanyl ribonucleotide binding"/>
    <property type="evidence" value="ECO:0007669"/>
    <property type="project" value="UniProtKB-ARBA"/>
</dbReference>
<evidence type="ECO:0000313" key="3">
    <source>
        <dbReference type="Proteomes" id="UP000676246"/>
    </source>
</evidence>
<dbReference type="Proteomes" id="UP000676246">
    <property type="component" value="Unassembled WGS sequence"/>
</dbReference>
<dbReference type="GO" id="GO:0017111">
    <property type="term" value="F:ribonucleoside triphosphate phosphatase activity"/>
    <property type="evidence" value="ECO:0007669"/>
    <property type="project" value="UniProtKB-ARBA"/>
</dbReference>
<sequence>MAHRTCTLPYALEGWLRRQLDAHGATLDAVDHGDLVRVRLSLPEAALPALRHALDEGGRGLLTWAADADVD</sequence>
<name>A0A941BDV6_9BURK</name>
<dbReference type="Pfam" id="PF09186">
    <property type="entry name" value="DUF1949"/>
    <property type="match status" value="1"/>
</dbReference>
<comment type="caution">
    <text evidence="2">The sequence shown here is derived from an EMBL/GenBank/DDBJ whole genome shotgun (WGS) entry which is preliminary data.</text>
</comment>
<reference evidence="2 3" key="1">
    <citation type="submission" date="2021-04" db="EMBL/GenBank/DDBJ databases">
        <title>The genome sequence of Ideonella sp. 3Y2.</title>
        <authorList>
            <person name="Liu Y."/>
        </authorList>
    </citation>
    <scope>NUCLEOTIDE SEQUENCE [LARGE SCALE GENOMIC DNA]</scope>
    <source>
        <strain evidence="2 3">3Y2</strain>
    </source>
</reference>
<proteinExistence type="predicted"/>
<dbReference type="InterPro" id="IPR035647">
    <property type="entry name" value="EFG_III/V"/>
</dbReference>
<keyword evidence="3" id="KW-1185">Reference proteome</keyword>
<evidence type="ECO:0000259" key="1">
    <source>
        <dbReference type="Pfam" id="PF09186"/>
    </source>
</evidence>
<accession>A0A941BDV6</accession>
<organism evidence="2 3">
    <name type="scientific">Ideonella alba</name>
    <dbReference type="NCBI Taxonomy" id="2824118"/>
    <lineage>
        <taxon>Bacteria</taxon>
        <taxon>Pseudomonadati</taxon>
        <taxon>Pseudomonadota</taxon>
        <taxon>Betaproteobacteria</taxon>
        <taxon>Burkholderiales</taxon>
        <taxon>Sphaerotilaceae</taxon>
        <taxon>Ideonella</taxon>
    </lineage>
</organism>
<feature type="domain" description="UPF0029" evidence="1">
    <location>
        <begin position="6"/>
        <end position="60"/>
    </location>
</feature>
<dbReference type="EMBL" id="JAGQDD010000001">
    <property type="protein sequence ID" value="MBQ0929312.1"/>
    <property type="molecule type" value="Genomic_DNA"/>
</dbReference>